<accession>A0A932A8I7</accession>
<reference evidence="3" key="1">
    <citation type="submission" date="2020-07" db="EMBL/GenBank/DDBJ databases">
        <title>Huge and variable diversity of episymbiotic CPR bacteria and DPANN archaea in groundwater ecosystems.</title>
        <authorList>
            <person name="He C.Y."/>
            <person name="Keren R."/>
            <person name="Whittaker M."/>
            <person name="Farag I.F."/>
            <person name="Doudna J."/>
            <person name="Cate J.H.D."/>
            <person name="Banfield J.F."/>
        </authorList>
    </citation>
    <scope>NUCLEOTIDE SEQUENCE</scope>
    <source>
        <strain evidence="3">NC_groundwater_580_Pr5_B-0.1um_64_19</strain>
    </source>
</reference>
<dbReference type="Gene3D" id="3.40.640.10">
    <property type="entry name" value="Type I PLP-dependent aspartate aminotransferase-like (Major domain)"/>
    <property type="match status" value="1"/>
</dbReference>
<keyword evidence="3" id="KW-0032">Aminotransferase</keyword>
<organism evidence="3 4">
    <name type="scientific">Candidatus Korobacter versatilis</name>
    <dbReference type="NCBI Taxonomy" id="658062"/>
    <lineage>
        <taxon>Bacteria</taxon>
        <taxon>Pseudomonadati</taxon>
        <taxon>Acidobacteriota</taxon>
        <taxon>Terriglobia</taxon>
        <taxon>Terriglobales</taxon>
        <taxon>Candidatus Korobacteraceae</taxon>
        <taxon>Candidatus Korobacter</taxon>
    </lineage>
</organism>
<protein>
    <submittedName>
        <fullName evidence="3">Aminotransferase class V-fold PLP-dependent enzyme</fullName>
    </submittedName>
</protein>
<dbReference type="AlphaFoldDB" id="A0A932A8I7"/>
<dbReference type="GO" id="GO:0008483">
    <property type="term" value="F:transaminase activity"/>
    <property type="evidence" value="ECO:0007669"/>
    <property type="project" value="UniProtKB-KW"/>
</dbReference>
<dbReference type="PANTHER" id="PTHR43092:SF2">
    <property type="entry name" value="HERCYNYLCYSTEINE SULFOXIDE LYASE"/>
    <property type="match status" value="1"/>
</dbReference>
<gene>
    <name evidence="3" type="ORF">HYX28_01815</name>
</gene>
<dbReference type="InterPro" id="IPR000192">
    <property type="entry name" value="Aminotrans_V_dom"/>
</dbReference>
<dbReference type="PANTHER" id="PTHR43092">
    <property type="entry name" value="L-CYSTEINE DESULFHYDRASE"/>
    <property type="match status" value="1"/>
</dbReference>
<dbReference type="Pfam" id="PF00266">
    <property type="entry name" value="Aminotran_5"/>
    <property type="match status" value="1"/>
</dbReference>
<name>A0A932A8I7_9BACT</name>
<evidence type="ECO:0000313" key="4">
    <source>
        <dbReference type="Proteomes" id="UP000779809"/>
    </source>
</evidence>
<comment type="caution">
    <text evidence="3">The sequence shown here is derived from an EMBL/GenBank/DDBJ whole genome shotgun (WGS) entry which is preliminary data.</text>
</comment>
<dbReference type="Gene3D" id="3.90.1150.10">
    <property type="entry name" value="Aspartate Aminotransferase, domain 1"/>
    <property type="match status" value="1"/>
</dbReference>
<sequence>MLDRRSFLRTATGVTATMVMQSRLLEAVTTPAPPLPPEPLFQSDEEAYWTQVRQQFLIPPDEVYLNNGTVGSSPRPVLQAIFKGYEDTEKMDQADPEDYPIWGYGPWNEFRDPLAEFVGCTRDEIALVRNSTEANSYIANGIDMKPGDEVLMSDQEHPSGLEPWRLRAKRYGIVVKQFQLPKPPKALAEIMNRLSDAITPRTRIIFVSHVSTVTGVVLPVKEICVLARSKGILSAIDGAHTTGMMKLNIRDFGCDMFASSPHKWLQAPKGSGYLFVREEVQDRIWNTIVTAGWDDPKLKAERFQRIGSSNVPALYGLREAVRFARLLGIERIERRHRKMADYILGEMVKRGAESWTSSDPAMRCGIATVNVPPIQRMDLENWLWKRKKIRIRGGEPSKLRLSTPYYLLKADVDRFLAAFDEYKAMKKS</sequence>
<dbReference type="InterPro" id="IPR015422">
    <property type="entry name" value="PyrdxlP-dep_Trfase_small"/>
</dbReference>
<feature type="domain" description="Aminotransferase class V" evidence="2">
    <location>
        <begin position="72"/>
        <end position="398"/>
    </location>
</feature>
<dbReference type="InterPro" id="IPR015424">
    <property type="entry name" value="PyrdxlP-dep_Trfase"/>
</dbReference>
<dbReference type="EMBL" id="JACPNR010000004">
    <property type="protein sequence ID" value="MBI2677499.1"/>
    <property type="molecule type" value="Genomic_DNA"/>
</dbReference>
<dbReference type="SUPFAM" id="SSF53383">
    <property type="entry name" value="PLP-dependent transferases"/>
    <property type="match status" value="1"/>
</dbReference>
<dbReference type="Proteomes" id="UP000779809">
    <property type="component" value="Unassembled WGS sequence"/>
</dbReference>
<evidence type="ECO:0000313" key="3">
    <source>
        <dbReference type="EMBL" id="MBI2677499.1"/>
    </source>
</evidence>
<dbReference type="InterPro" id="IPR015421">
    <property type="entry name" value="PyrdxlP-dep_Trfase_major"/>
</dbReference>
<dbReference type="InterPro" id="IPR006311">
    <property type="entry name" value="TAT_signal"/>
</dbReference>
<dbReference type="PROSITE" id="PS51318">
    <property type="entry name" value="TAT"/>
    <property type="match status" value="1"/>
</dbReference>
<proteinExistence type="predicted"/>
<evidence type="ECO:0000259" key="2">
    <source>
        <dbReference type="Pfam" id="PF00266"/>
    </source>
</evidence>
<keyword evidence="1" id="KW-0663">Pyridoxal phosphate</keyword>
<keyword evidence="3" id="KW-0808">Transferase</keyword>
<evidence type="ECO:0000256" key="1">
    <source>
        <dbReference type="ARBA" id="ARBA00022898"/>
    </source>
</evidence>